<dbReference type="NCBIfam" id="NF003766">
    <property type="entry name" value="PRK05362.1"/>
    <property type="match status" value="1"/>
</dbReference>
<evidence type="ECO:0000313" key="7">
    <source>
        <dbReference type="EMBL" id="PRH85269.1"/>
    </source>
</evidence>
<comment type="catalytic activity">
    <reaction evidence="4">
        <text>alpha-D-ribose 1-phosphate = D-ribose 5-phosphate</text>
        <dbReference type="Rhea" id="RHEA:18793"/>
        <dbReference type="ChEBI" id="CHEBI:57720"/>
        <dbReference type="ChEBI" id="CHEBI:78346"/>
        <dbReference type="EC" id="5.4.2.7"/>
    </reaction>
</comment>
<comment type="subcellular location">
    <subcellularLocation>
        <location evidence="4">Cytoplasm</location>
    </subcellularLocation>
</comment>
<feature type="binding site" evidence="4">
    <location>
        <position position="10"/>
    </location>
    <ligand>
        <name>Mn(2+)</name>
        <dbReference type="ChEBI" id="CHEBI:29035"/>
        <label>1</label>
    </ligand>
</feature>
<accession>A0A2S9Q7F4</accession>
<keyword evidence="4" id="KW-0413">Isomerase</keyword>
<evidence type="ECO:0000256" key="1">
    <source>
        <dbReference type="ARBA" id="ARBA00010373"/>
    </source>
</evidence>
<feature type="binding site" evidence="4">
    <location>
        <position position="357"/>
    </location>
    <ligand>
        <name>Mn(2+)</name>
        <dbReference type="ChEBI" id="CHEBI:29035"/>
        <label>2</label>
    </ligand>
</feature>
<dbReference type="HAMAP" id="MF_00740">
    <property type="entry name" value="Phosphopentomut"/>
    <property type="match status" value="1"/>
</dbReference>
<feature type="binding site" evidence="4">
    <location>
        <position position="309"/>
    </location>
    <ligand>
        <name>Mn(2+)</name>
        <dbReference type="ChEBI" id="CHEBI:29035"/>
        <label>2</label>
    </ligand>
</feature>
<dbReference type="InterPro" id="IPR010045">
    <property type="entry name" value="DeoB"/>
</dbReference>
<evidence type="ECO:0000313" key="8">
    <source>
        <dbReference type="Proteomes" id="UP000237682"/>
    </source>
</evidence>
<comment type="catalytic activity">
    <reaction evidence="4">
        <text>2-deoxy-alpha-D-ribose 1-phosphate = 2-deoxy-D-ribose 5-phosphate</text>
        <dbReference type="Rhea" id="RHEA:27658"/>
        <dbReference type="ChEBI" id="CHEBI:57259"/>
        <dbReference type="ChEBI" id="CHEBI:62877"/>
        <dbReference type="EC" id="5.4.2.7"/>
    </reaction>
</comment>
<dbReference type="AlphaFoldDB" id="A0A2S9Q7F4"/>
<sequence>MARALVLVMDSFGIGSADDAERYGDAGADTLGHIAAACAAGRAGENEHRTGPLRLPVLTSLGLGAAAQAATGTLPPGLEGGVAEGLWGYAAETSKGKDTPSGHWEIAGYPVPFDWGYFPKEVPCFPPKLITAIVKEAGLAGVLGQRHASGTEIIAELGAESIETGKPIFYTSTDSVLQIAAHEEAFGLERLLSLCEIARRHVDHLNIGRVIARPFVGDAASGFTRTANRRDYAVPPPADTLLDVAERAGRGIITIGKIGDIFAHRGTGEVVKGPSNDALIDRTLEAMGRLPDGGLLFANYVDFDTLYGHRRDIPGYAGALEQFDMRLPQILSRLAEDDLLIITADHGCDPSWTGTDHTREFVPVLARLGKRTGPIGRRDSFADMAASVAEHLRLDWQGAGKSFL</sequence>
<feature type="binding site" evidence="4">
    <location>
        <position position="304"/>
    </location>
    <ligand>
        <name>Mn(2+)</name>
        <dbReference type="ChEBI" id="CHEBI:29035"/>
        <label>2</label>
    </ligand>
</feature>
<dbReference type="SUPFAM" id="SSF53649">
    <property type="entry name" value="Alkaline phosphatase-like"/>
    <property type="match status" value="1"/>
</dbReference>
<evidence type="ECO:0000256" key="5">
    <source>
        <dbReference type="NCBIfam" id="TIGR01696"/>
    </source>
</evidence>
<dbReference type="GO" id="GO:0005829">
    <property type="term" value="C:cytosol"/>
    <property type="evidence" value="ECO:0007669"/>
    <property type="project" value="TreeGrafter"/>
</dbReference>
<dbReference type="NCBIfam" id="TIGR01696">
    <property type="entry name" value="deoB"/>
    <property type="match status" value="1"/>
</dbReference>
<organism evidence="7 8">
    <name type="scientific">Labrys okinawensis</name>
    <dbReference type="NCBI Taxonomy" id="346911"/>
    <lineage>
        <taxon>Bacteria</taxon>
        <taxon>Pseudomonadati</taxon>
        <taxon>Pseudomonadota</taxon>
        <taxon>Alphaproteobacteria</taxon>
        <taxon>Hyphomicrobiales</taxon>
        <taxon>Xanthobacteraceae</taxon>
        <taxon>Labrys</taxon>
    </lineage>
</organism>
<proteinExistence type="inferred from homology"/>
<comment type="similarity">
    <text evidence="1 4">Belongs to the phosphopentomutase family.</text>
</comment>
<dbReference type="Gene3D" id="3.40.720.10">
    <property type="entry name" value="Alkaline Phosphatase, subunit A"/>
    <property type="match status" value="1"/>
</dbReference>
<dbReference type="GO" id="GO:0006015">
    <property type="term" value="P:5-phosphoribose 1-diphosphate biosynthetic process"/>
    <property type="evidence" value="ECO:0007669"/>
    <property type="project" value="UniProtKB-UniPathway"/>
</dbReference>
<dbReference type="GO" id="GO:0030145">
    <property type="term" value="F:manganese ion binding"/>
    <property type="evidence" value="ECO:0007669"/>
    <property type="project" value="UniProtKB-UniRule"/>
</dbReference>
<keyword evidence="8" id="KW-1185">Reference proteome</keyword>
<feature type="binding site" evidence="4">
    <location>
        <position position="345"/>
    </location>
    <ligand>
        <name>Mn(2+)</name>
        <dbReference type="ChEBI" id="CHEBI:29035"/>
        <label>1</label>
    </ligand>
</feature>
<comment type="function">
    <text evidence="4">Isomerase that catalyzes the conversion of deoxy-ribose 1-phosphate (dRib-1-P) and ribose 1-phosphate (Rib-1-P) to deoxy-ribose 5-phosphate (dRib-5-P) and ribose 5-phosphate (Rib-5-P), respectively.</text>
</comment>
<comment type="cofactor">
    <cofactor evidence="4">
        <name>Mn(2+)</name>
        <dbReference type="ChEBI" id="CHEBI:29035"/>
    </cofactor>
    <text evidence="4">Binds 2 manganese ions.</text>
</comment>
<dbReference type="GO" id="GO:0008973">
    <property type="term" value="F:phosphopentomutase activity"/>
    <property type="evidence" value="ECO:0007669"/>
    <property type="project" value="UniProtKB-UniRule"/>
</dbReference>
<dbReference type="GO" id="GO:0006018">
    <property type="term" value="P:2-deoxyribose 1-phosphate catabolic process"/>
    <property type="evidence" value="ECO:0007669"/>
    <property type="project" value="UniProtKB-UniRule"/>
</dbReference>
<comment type="caution">
    <text evidence="7">The sequence shown here is derived from an EMBL/GenBank/DDBJ whole genome shotgun (WGS) entry which is preliminary data.</text>
</comment>
<reference evidence="7 8" key="1">
    <citation type="submission" date="2018-02" db="EMBL/GenBank/DDBJ databases">
        <title>Whole genome sequencing of endophytic bacterium.</title>
        <authorList>
            <person name="Eedara R."/>
            <person name="Podile A.R."/>
        </authorList>
    </citation>
    <scope>NUCLEOTIDE SEQUENCE [LARGE SCALE GENOMIC DNA]</scope>
    <source>
        <strain evidence="7 8">RP1T</strain>
    </source>
</reference>
<dbReference type="PANTHER" id="PTHR21110:SF0">
    <property type="entry name" value="PHOSPHOPENTOMUTASE"/>
    <property type="match status" value="1"/>
</dbReference>
<dbReference type="PIRSF" id="PIRSF001491">
    <property type="entry name" value="Ppentomutase"/>
    <property type="match status" value="1"/>
</dbReference>
<dbReference type="OrthoDB" id="9769930at2"/>
<comment type="pathway">
    <text evidence="4">Carbohydrate degradation; 2-deoxy-D-ribose 1-phosphate degradation; D-glyceraldehyde 3-phosphate and acetaldehyde from 2-deoxy-alpha-D-ribose 1-phosphate: step 1/2.</text>
</comment>
<evidence type="ECO:0000256" key="2">
    <source>
        <dbReference type="ARBA" id="ARBA00022723"/>
    </source>
</evidence>
<evidence type="ECO:0000256" key="4">
    <source>
        <dbReference type="HAMAP-Rule" id="MF_00740"/>
    </source>
</evidence>
<keyword evidence="4" id="KW-0963">Cytoplasm</keyword>
<keyword evidence="2 4" id="KW-0479">Metal-binding</keyword>
<dbReference type="InterPro" id="IPR006124">
    <property type="entry name" value="Metalloenzyme"/>
</dbReference>
<protein>
    <recommendedName>
        <fullName evidence="4 5">Phosphopentomutase</fullName>
        <ecNumber evidence="4 5">5.4.2.7</ecNumber>
    </recommendedName>
    <alternativeName>
        <fullName evidence="4">Phosphodeoxyribomutase</fullName>
    </alternativeName>
</protein>
<dbReference type="RefSeq" id="WP_105864360.1">
    <property type="nucleotide sequence ID" value="NZ_PUEJ01000009.1"/>
</dbReference>
<feature type="binding site" evidence="4">
    <location>
        <position position="346"/>
    </location>
    <ligand>
        <name>Mn(2+)</name>
        <dbReference type="ChEBI" id="CHEBI:29035"/>
        <label>1</label>
    </ligand>
</feature>
<dbReference type="EC" id="5.4.2.7" evidence="4 5"/>
<evidence type="ECO:0000259" key="6">
    <source>
        <dbReference type="Pfam" id="PF01676"/>
    </source>
</evidence>
<dbReference type="InterPro" id="IPR017850">
    <property type="entry name" value="Alkaline_phosphatase_core_sf"/>
</dbReference>
<dbReference type="SUPFAM" id="SSF143856">
    <property type="entry name" value="DeoB insert domain-like"/>
    <property type="match status" value="1"/>
</dbReference>
<gene>
    <name evidence="4" type="primary">deoB</name>
    <name evidence="7" type="ORF">C5L14_22735</name>
</gene>
<dbReference type="Pfam" id="PF01676">
    <property type="entry name" value="Metalloenzyme"/>
    <property type="match status" value="1"/>
</dbReference>
<dbReference type="Gene3D" id="3.30.70.1250">
    <property type="entry name" value="Phosphopentomutase"/>
    <property type="match status" value="1"/>
</dbReference>
<dbReference type="Proteomes" id="UP000237682">
    <property type="component" value="Unassembled WGS sequence"/>
</dbReference>
<dbReference type="GO" id="GO:0009117">
    <property type="term" value="P:nucleotide metabolic process"/>
    <property type="evidence" value="ECO:0007669"/>
    <property type="project" value="UniProtKB-UniRule"/>
</dbReference>
<dbReference type="UniPathway" id="UPA00087">
    <property type="reaction ID" value="UER00173"/>
</dbReference>
<feature type="domain" description="Metalloenzyme" evidence="6">
    <location>
        <begin position="3"/>
        <end position="395"/>
    </location>
</feature>
<dbReference type="PANTHER" id="PTHR21110">
    <property type="entry name" value="PHOSPHOPENTOMUTASE"/>
    <property type="match status" value="1"/>
</dbReference>
<dbReference type="InterPro" id="IPR024052">
    <property type="entry name" value="Phosphopentomutase_DeoB_cap_sf"/>
</dbReference>
<name>A0A2S9Q7F4_9HYPH</name>
<dbReference type="CDD" id="cd16009">
    <property type="entry name" value="PPM"/>
    <property type="match status" value="1"/>
</dbReference>
<dbReference type="GO" id="GO:0000287">
    <property type="term" value="F:magnesium ion binding"/>
    <property type="evidence" value="ECO:0007669"/>
    <property type="project" value="UniProtKB-UniRule"/>
</dbReference>
<dbReference type="GO" id="GO:0043094">
    <property type="term" value="P:metabolic compound salvage"/>
    <property type="evidence" value="ECO:0007669"/>
    <property type="project" value="UniProtKB-UniRule"/>
</dbReference>
<dbReference type="EMBL" id="PUEJ01000009">
    <property type="protein sequence ID" value="PRH85269.1"/>
    <property type="molecule type" value="Genomic_DNA"/>
</dbReference>
<keyword evidence="3 4" id="KW-0464">Manganese</keyword>
<evidence type="ECO:0000256" key="3">
    <source>
        <dbReference type="ARBA" id="ARBA00023211"/>
    </source>
</evidence>